<dbReference type="FunFam" id="4.10.280.10:FF:000072">
    <property type="entry name" value="enhancer of split mgamma protein-like"/>
    <property type="match status" value="1"/>
</dbReference>
<dbReference type="Pfam" id="PF07527">
    <property type="entry name" value="Hairy_orange"/>
    <property type="match status" value="1"/>
</dbReference>
<dbReference type="InterPro" id="IPR003650">
    <property type="entry name" value="Orange_dom"/>
</dbReference>
<feature type="compositionally biased region" description="Low complexity" evidence="6">
    <location>
        <begin position="171"/>
        <end position="188"/>
    </location>
</feature>
<organism evidence="9 10">
    <name type="scientific">Clunio marinus</name>
    <dbReference type="NCBI Taxonomy" id="568069"/>
    <lineage>
        <taxon>Eukaryota</taxon>
        <taxon>Metazoa</taxon>
        <taxon>Ecdysozoa</taxon>
        <taxon>Arthropoda</taxon>
        <taxon>Hexapoda</taxon>
        <taxon>Insecta</taxon>
        <taxon>Pterygota</taxon>
        <taxon>Neoptera</taxon>
        <taxon>Endopterygota</taxon>
        <taxon>Diptera</taxon>
        <taxon>Nematocera</taxon>
        <taxon>Chironomoidea</taxon>
        <taxon>Chironomidae</taxon>
        <taxon>Clunio</taxon>
    </lineage>
</organism>
<dbReference type="SUPFAM" id="SSF47459">
    <property type="entry name" value="HLH, helix-loop-helix DNA-binding domain"/>
    <property type="match status" value="1"/>
</dbReference>
<dbReference type="GO" id="GO:0005634">
    <property type="term" value="C:nucleus"/>
    <property type="evidence" value="ECO:0007669"/>
    <property type="project" value="UniProtKB-SubCell"/>
</dbReference>
<dbReference type="GO" id="GO:0046983">
    <property type="term" value="F:protein dimerization activity"/>
    <property type="evidence" value="ECO:0007669"/>
    <property type="project" value="InterPro"/>
</dbReference>
<keyword evidence="3" id="KW-0238">DNA-binding</keyword>
<evidence type="ECO:0000313" key="10">
    <source>
        <dbReference type="Proteomes" id="UP000183832"/>
    </source>
</evidence>
<dbReference type="PROSITE" id="PS50888">
    <property type="entry name" value="BHLH"/>
    <property type="match status" value="1"/>
</dbReference>
<keyword evidence="2" id="KW-0805">Transcription regulation</keyword>
<dbReference type="Pfam" id="PF00010">
    <property type="entry name" value="HLH"/>
    <property type="match status" value="1"/>
</dbReference>
<feature type="compositionally biased region" description="Polar residues" evidence="6">
    <location>
        <begin position="201"/>
        <end position="213"/>
    </location>
</feature>
<dbReference type="Gene3D" id="6.10.250.980">
    <property type="match status" value="1"/>
</dbReference>
<proteinExistence type="predicted"/>
<name>A0A1J1HGE7_9DIPT</name>
<dbReference type="GO" id="GO:0006355">
    <property type="term" value="P:regulation of DNA-templated transcription"/>
    <property type="evidence" value="ECO:0007669"/>
    <property type="project" value="InterPro"/>
</dbReference>
<feature type="compositionally biased region" description="Low complexity" evidence="6">
    <location>
        <begin position="223"/>
        <end position="234"/>
    </location>
</feature>
<evidence type="ECO:0000256" key="4">
    <source>
        <dbReference type="ARBA" id="ARBA00023163"/>
    </source>
</evidence>
<keyword evidence="10" id="KW-1185">Reference proteome</keyword>
<feature type="region of interest" description="Disordered" evidence="6">
    <location>
        <begin position="201"/>
        <end position="242"/>
    </location>
</feature>
<evidence type="ECO:0000256" key="2">
    <source>
        <dbReference type="ARBA" id="ARBA00023015"/>
    </source>
</evidence>
<dbReference type="CDD" id="cd19741">
    <property type="entry name" value="bHLH-O_ESMB_like"/>
    <property type="match status" value="1"/>
</dbReference>
<dbReference type="Gene3D" id="4.10.280.10">
    <property type="entry name" value="Helix-loop-helix DNA-binding domain"/>
    <property type="match status" value="1"/>
</dbReference>
<accession>A0A1J1HGE7</accession>
<dbReference type="EMBL" id="CVRI01000003">
    <property type="protein sequence ID" value="CRK87071.1"/>
    <property type="molecule type" value="Genomic_DNA"/>
</dbReference>
<dbReference type="AlphaFoldDB" id="A0A1J1HGE7"/>
<dbReference type="OrthoDB" id="6085656at2759"/>
<dbReference type="SMART" id="SM00511">
    <property type="entry name" value="ORANGE"/>
    <property type="match status" value="1"/>
</dbReference>
<dbReference type="SUPFAM" id="SSF158457">
    <property type="entry name" value="Orange domain-like"/>
    <property type="match status" value="1"/>
</dbReference>
<dbReference type="GO" id="GO:0003677">
    <property type="term" value="F:DNA binding"/>
    <property type="evidence" value="ECO:0007669"/>
    <property type="project" value="UniProtKB-KW"/>
</dbReference>
<evidence type="ECO:0000259" key="7">
    <source>
        <dbReference type="PROSITE" id="PS50888"/>
    </source>
</evidence>
<evidence type="ECO:0000256" key="1">
    <source>
        <dbReference type="ARBA" id="ARBA00004123"/>
    </source>
</evidence>
<dbReference type="SMART" id="SM00353">
    <property type="entry name" value="HLH"/>
    <property type="match status" value="1"/>
</dbReference>
<dbReference type="InterPro" id="IPR050370">
    <property type="entry name" value="HES_HEY"/>
</dbReference>
<dbReference type="PROSITE" id="PS51054">
    <property type="entry name" value="ORANGE"/>
    <property type="match status" value="1"/>
</dbReference>
<gene>
    <name evidence="9" type="ORF">CLUMA_CG000837</name>
</gene>
<reference evidence="9" key="1">
    <citation type="submission" date="2015-04" db="EMBL/GenBank/DDBJ databases">
        <authorList>
            <person name="Syromyatnikov M.Y."/>
            <person name="Popov V.N."/>
        </authorList>
    </citation>
    <scope>NUCLEOTIDE SEQUENCE [LARGE SCALE GENOMIC DNA]</scope>
</reference>
<protein>
    <submittedName>
        <fullName evidence="9">CLUMA_CG000837, isoform A</fullName>
    </submittedName>
</protein>
<feature type="region of interest" description="Disordered" evidence="6">
    <location>
        <begin position="169"/>
        <end position="188"/>
    </location>
</feature>
<dbReference type="InterPro" id="IPR011598">
    <property type="entry name" value="bHLH_dom"/>
</dbReference>
<keyword evidence="5" id="KW-0539">Nucleus</keyword>
<evidence type="ECO:0000259" key="8">
    <source>
        <dbReference type="PROSITE" id="PS51054"/>
    </source>
</evidence>
<keyword evidence="4" id="KW-0804">Transcription</keyword>
<comment type="subcellular location">
    <subcellularLocation>
        <location evidence="1">Nucleus</location>
    </subcellularLocation>
</comment>
<dbReference type="InterPro" id="IPR036638">
    <property type="entry name" value="HLH_DNA-bd_sf"/>
</dbReference>
<feature type="domain" description="Orange" evidence="8">
    <location>
        <begin position="114"/>
        <end position="147"/>
    </location>
</feature>
<feature type="domain" description="BHLH" evidence="7">
    <location>
        <begin position="39"/>
        <end position="96"/>
    </location>
</feature>
<dbReference type="STRING" id="568069.A0A1J1HGE7"/>
<evidence type="ECO:0000313" key="9">
    <source>
        <dbReference type="EMBL" id="CRK87071.1"/>
    </source>
</evidence>
<evidence type="ECO:0000256" key="6">
    <source>
        <dbReference type="SAM" id="MobiDB-lite"/>
    </source>
</evidence>
<sequence>MKNMCYETAYQIGENIAMKSTMKSAVMTPAEPVSRTYQYRKVMKPMLERKRRARINRCLDELKELMVTALQSEGENVSKLEKADILELTVRHLHKLRRQQRLVHANPVIHEDRFRAGFTHAANEVSRILASIPGVDITLGTKLMTHLGMSLNSLDKSKPLSIQTQQTNMFTTPPISPTSSLSSGYSSSRENGVSVIMTTQQHQTTLRTPTPTHESYEPLTPMSSRCSQSSSPQPIDYRSSPAPTTTDYGLLKVINFAQPQMKAQYIGVKTAPSSVWRPF</sequence>
<evidence type="ECO:0000256" key="5">
    <source>
        <dbReference type="ARBA" id="ARBA00023242"/>
    </source>
</evidence>
<evidence type="ECO:0000256" key="3">
    <source>
        <dbReference type="ARBA" id="ARBA00023125"/>
    </source>
</evidence>
<dbReference type="PANTHER" id="PTHR10985">
    <property type="entry name" value="BASIC HELIX-LOOP-HELIX TRANSCRIPTION FACTOR, HES-RELATED"/>
    <property type="match status" value="1"/>
</dbReference>
<dbReference type="Proteomes" id="UP000183832">
    <property type="component" value="Unassembled WGS sequence"/>
</dbReference>